<proteinExistence type="predicted"/>
<dbReference type="Proteomes" id="UP001214441">
    <property type="component" value="Unassembled WGS sequence"/>
</dbReference>
<comment type="caution">
    <text evidence="7">The sequence shown here is derived from an EMBL/GenBank/DDBJ whole genome shotgun (WGS) entry which is preliminary data.</text>
</comment>
<feature type="region of interest" description="Disordered" evidence="5">
    <location>
        <begin position="178"/>
        <end position="211"/>
    </location>
</feature>
<organism evidence="7 8">
    <name type="scientific">Streptomyces iconiensis</name>
    <dbReference type="NCBI Taxonomy" id="1384038"/>
    <lineage>
        <taxon>Bacteria</taxon>
        <taxon>Bacillati</taxon>
        <taxon>Actinomycetota</taxon>
        <taxon>Actinomycetes</taxon>
        <taxon>Kitasatosporales</taxon>
        <taxon>Streptomycetaceae</taxon>
        <taxon>Streptomyces</taxon>
    </lineage>
</organism>
<dbReference type="InterPro" id="IPR036271">
    <property type="entry name" value="Tet_transcr_reg_TetR-rel_C_sf"/>
</dbReference>
<reference evidence="7 8" key="1">
    <citation type="submission" date="2023-05" db="EMBL/GenBank/DDBJ databases">
        <title>Streptantibioticus silvisoli sp. nov., acidotolerant actinomycetes 1 from pine litter.</title>
        <authorList>
            <person name="Swiecimska M."/>
            <person name="Golinska P."/>
            <person name="Sangal V."/>
            <person name="Wachnowicz B."/>
            <person name="Goodfellow M."/>
        </authorList>
    </citation>
    <scope>NUCLEOTIDE SEQUENCE [LARGE SCALE GENOMIC DNA]</scope>
    <source>
        <strain evidence="7 8">DSM 42109</strain>
    </source>
</reference>
<sequence>MSDERGRAVRLLWDAPTKPSRGPKPALTLERITRTGIGVADGEGLAALSMQRVAGLLDVTKMALYRYMPGKAELVALMVDAALGETPPPPARPHSGWRPQLAAWARQLVTVFERHPWLLDAMPGPRVTGPRELAWTERALAALDGTGLTGAERLDAVMLLTGHVREIAQQARAAGAGAAGSAGDAQGTGGGERTAGAESTGDGPGHGPEEQFAAGLAGLMRDHGADFPALSAALSATATEGGRDQGLDFGLERILDGLGLLIAERAEHMERTEGTDHTD</sequence>
<dbReference type="Pfam" id="PF02909">
    <property type="entry name" value="TetR_C_1"/>
    <property type="match status" value="1"/>
</dbReference>
<keyword evidence="1" id="KW-0805">Transcription regulation</keyword>
<dbReference type="InterPro" id="IPR009057">
    <property type="entry name" value="Homeodomain-like_sf"/>
</dbReference>
<dbReference type="SUPFAM" id="SSF48498">
    <property type="entry name" value="Tetracyclin repressor-like, C-terminal domain"/>
    <property type="match status" value="1"/>
</dbReference>
<dbReference type="InterPro" id="IPR001647">
    <property type="entry name" value="HTH_TetR"/>
</dbReference>
<dbReference type="Gene3D" id="1.10.10.60">
    <property type="entry name" value="Homeodomain-like"/>
    <property type="match status" value="1"/>
</dbReference>
<dbReference type="RefSeq" id="WP_274041334.1">
    <property type="nucleotide sequence ID" value="NZ_JANCPR020000049.1"/>
</dbReference>
<keyword evidence="3" id="KW-0804">Transcription</keyword>
<dbReference type="Gene3D" id="1.10.357.10">
    <property type="entry name" value="Tetracycline Repressor, domain 2"/>
    <property type="match status" value="1"/>
</dbReference>
<evidence type="ECO:0000313" key="8">
    <source>
        <dbReference type="Proteomes" id="UP001214441"/>
    </source>
</evidence>
<dbReference type="InterPro" id="IPR004111">
    <property type="entry name" value="Repressor_TetR_C"/>
</dbReference>
<keyword evidence="8" id="KW-1185">Reference proteome</keyword>
<name>A0ABT7A6P7_9ACTN</name>
<gene>
    <name evidence="7" type="ORF">NMN56_034575</name>
</gene>
<evidence type="ECO:0000256" key="4">
    <source>
        <dbReference type="PROSITE-ProRule" id="PRU00335"/>
    </source>
</evidence>
<dbReference type="PROSITE" id="PS50977">
    <property type="entry name" value="HTH_TETR_2"/>
    <property type="match status" value="1"/>
</dbReference>
<evidence type="ECO:0000259" key="6">
    <source>
        <dbReference type="PROSITE" id="PS50977"/>
    </source>
</evidence>
<evidence type="ECO:0000256" key="5">
    <source>
        <dbReference type="SAM" id="MobiDB-lite"/>
    </source>
</evidence>
<protein>
    <submittedName>
        <fullName evidence="7">TetR/AcrR family transcriptional regulator</fullName>
    </submittedName>
</protein>
<keyword evidence="2 4" id="KW-0238">DNA-binding</keyword>
<feature type="DNA-binding region" description="H-T-H motif" evidence="4">
    <location>
        <begin position="49"/>
        <end position="68"/>
    </location>
</feature>
<accession>A0ABT7A6P7</accession>
<feature type="domain" description="HTH tetR-type" evidence="6">
    <location>
        <begin position="26"/>
        <end position="86"/>
    </location>
</feature>
<dbReference type="EMBL" id="JANCPR020000049">
    <property type="protein sequence ID" value="MDJ1136979.1"/>
    <property type="molecule type" value="Genomic_DNA"/>
</dbReference>
<evidence type="ECO:0000313" key="7">
    <source>
        <dbReference type="EMBL" id="MDJ1136979.1"/>
    </source>
</evidence>
<dbReference type="SUPFAM" id="SSF46689">
    <property type="entry name" value="Homeodomain-like"/>
    <property type="match status" value="1"/>
</dbReference>
<evidence type="ECO:0000256" key="3">
    <source>
        <dbReference type="ARBA" id="ARBA00023163"/>
    </source>
</evidence>
<evidence type="ECO:0000256" key="2">
    <source>
        <dbReference type="ARBA" id="ARBA00023125"/>
    </source>
</evidence>
<evidence type="ECO:0000256" key="1">
    <source>
        <dbReference type="ARBA" id="ARBA00023015"/>
    </source>
</evidence>